<protein>
    <submittedName>
        <fullName evidence="2">Uncharacterized protein</fullName>
    </submittedName>
</protein>
<dbReference type="InParanoid" id="A0A0H2R3K1"/>
<feature type="region of interest" description="Disordered" evidence="1">
    <location>
        <begin position="712"/>
        <end position="833"/>
    </location>
</feature>
<evidence type="ECO:0000256" key="1">
    <source>
        <dbReference type="SAM" id="MobiDB-lite"/>
    </source>
</evidence>
<dbReference type="AlphaFoldDB" id="A0A0H2R3K1"/>
<reference evidence="2 3" key="1">
    <citation type="submission" date="2015-04" db="EMBL/GenBank/DDBJ databases">
        <title>Complete genome sequence of Schizopora paradoxa KUC8140, a cosmopolitan wood degrader in East Asia.</title>
        <authorList>
            <consortium name="DOE Joint Genome Institute"/>
            <person name="Min B."/>
            <person name="Park H."/>
            <person name="Jang Y."/>
            <person name="Kim J.-J."/>
            <person name="Kim K.H."/>
            <person name="Pangilinan J."/>
            <person name="Lipzen A."/>
            <person name="Riley R."/>
            <person name="Grigoriev I.V."/>
            <person name="Spatafora J.W."/>
            <person name="Choi I.-G."/>
        </authorList>
    </citation>
    <scope>NUCLEOTIDE SEQUENCE [LARGE SCALE GENOMIC DNA]</scope>
    <source>
        <strain evidence="2 3">KUC8140</strain>
    </source>
</reference>
<name>A0A0H2R3K1_9AGAM</name>
<accession>A0A0H2R3K1</accession>
<proteinExistence type="predicted"/>
<evidence type="ECO:0000313" key="3">
    <source>
        <dbReference type="Proteomes" id="UP000053477"/>
    </source>
</evidence>
<dbReference type="Proteomes" id="UP000053477">
    <property type="component" value="Unassembled WGS sequence"/>
</dbReference>
<feature type="compositionally biased region" description="Low complexity" evidence="1">
    <location>
        <begin position="818"/>
        <end position="833"/>
    </location>
</feature>
<dbReference type="EMBL" id="KQ086757">
    <property type="protein sequence ID" value="KLO04043.1"/>
    <property type="molecule type" value="Genomic_DNA"/>
</dbReference>
<sequence>MTRAFSFVHNLADFNVPTRAAFDRTAEDPLRQADVRRNFQHGVHAPLPSNVQFHVGLLDDHGDDTYTFDDMFKHAYQFQARQLTGRGHDLFNGSRYRNQPEDRTWFGSMRVEQMSALNVPLPPESEIFWRNVRNELWRKGTMEEMKDALERMQQGMLKTYAFLDLCVYQMHNLSDVPADMFNIPPRTPVDWKPYRAVGGIKELLAQPAPINTNTFLSSPFLQFSITPAPPGAVAIATTTSTVAATTVAPPPGILAPTPIVAATPAFLAPVEQAPALASVEPALGAAIATLPPFHLASVLHASPSPIVYEAAAVDYHARTSAANNDEVDVVSKAPLTEEEHRAEVRNGKRKALDESEFPTYVHKRRRALTFEDASGAVEPYSPLLPFMPVDPMPFDNARTPRADDRAGGFLTHDVSSSIARWRKGELHIYSDDYATLTCEPTDCVGGDSTPVAKAREVVRINTWKPVQDEGVRAVGKAMPFFLSSVSTKTKDPRVRPALTSNQVMGRKNIQPTQPRPSERAEAIASQTTGQAPMQGARPSGETETVIARTVPGPSKTRLPPLASILKNTPVSKLNALAPPFVPKAPSVAKLSLPTIATLPVAPILPTPHTVMAFAANVQGNVPDAASSHESMPGLLTVSSSEDELDSSEAEDLSAEDKRLIYERFRMEALRRDTGDSDEEMESNAFEYRYVPPHNSIASTAVSSEPCAYHRDPTGASACDKPLPDIEDVVPQPHASTSGQHAAAKRSPKRTFDGKVKGPLSAFEREQGRARLLPRQVQGIPYVPFNDDQHASSSNNSRSRKGRRFERKGTPYPIPTQLNNNEPGSSNEGGPSTT</sequence>
<evidence type="ECO:0000313" key="2">
    <source>
        <dbReference type="EMBL" id="KLO04043.1"/>
    </source>
</evidence>
<keyword evidence="3" id="KW-1185">Reference proteome</keyword>
<feature type="region of interest" description="Disordered" evidence="1">
    <location>
        <begin position="502"/>
        <end position="540"/>
    </location>
</feature>
<gene>
    <name evidence="2" type="ORF">SCHPADRAFT_897340</name>
</gene>
<organism evidence="2 3">
    <name type="scientific">Schizopora paradoxa</name>
    <dbReference type="NCBI Taxonomy" id="27342"/>
    <lineage>
        <taxon>Eukaryota</taxon>
        <taxon>Fungi</taxon>
        <taxon>Dikarya</taxon>
        <taxon>Basidiomycota</taxon>
        <taxon>Agaricomycotina</taxon>
        <taxon>Agaricomycetes</taxon>
        <taxon>Hymenochaetales</taxon>
        <taxon>Schizoporaceae</taxon>
        <taxon>Schizopora</taxon>
    </lineage>
</organism>